<protein>
    <submittedName>
        <fullName evidence="6">Sarcosine oxidase</fullName>
    </submittedName>
</protein>
<dbReference type="GeneID" id="82881062"/>
<dbReference type="SUPFAM" id="SSF54373">
    <property type="entry name" value="FAD-linked reductases, C-terminal domain"/>
    <property type="match status" value="1"/>
</dbReference>
<evidence type="ECO:0000259" key="5">
    <source>
        <dbReference type="Pfam" id="PF01266"/>
    </source>
</evidence>
<dbReference type="InterPro" id="IPR006076">
    <property type="entry name" value="FAD-dep_OxRdtase"/>
</dbReference>
<dbReference type="GO" id="GO:0008115">
    <property type="term" value="F:sarcosine oxidase activity"/>
    <property type="evidence" value="ECO:0007669"/>
    <property type="project" value="TreeGrafter"/>
</dbReference>
<dbReference type="Pfam" id="PF01266">
    <property type="entry name" value="DAO"/>
    <property type="match status" value="1"/>
</dbReference>
<keyword evidence="3" id="KW-0274">FAD</keyword>
<evidence type="ECO:0000256" key="2">
    <source>
        <dbReference type="ARBA" id="ARBA00022630"/>
    </source>
</evidence>
<keyword evidence="2" id="KW-0285">Flavoprotein</keyword>
<comment type="cofactor">
    <cofactor evidence="1">
        <name>FAD</name>
        <dbReference type="ChEBI" id="CHEBI:57692"/>
    </cofactor>
</comment>
<comment type="caution">
    <text evidence="6">The sequence shown here is derived from an EMBL/GenBank/DDBJ whole genome shotgun (WGS) entry which is preliminary data.</text>
</comment>
<dbReference type="AlphaFoldDB" id="A0AB73B559"/>
<evidence type="ECO:0000256" key="4">
    <source>
        <dbReference type="ARBA" id="ARBA00023002"/>
    </source>
</evidence>
<keyword evidence="4" id="KW-0560">Oxidoreductase</keyword>
<dbReference type="RefSeq" id="WP_075730435.1">
    <property type="nucleotide sequence ID" value="NZ_BJNB01000005.1"/>
</dbReference>
<gene>
    <name evidence="6" type="ORF">CFL01nite_05410</name>
</gene>
<feature type="domain" description="FAD dependent oxidoreductase" evidence="5">
    <location>
        <begin position="19"/>
        <end position="378"/>
    </location>
</feature>
<dbReference type="GO" id="GO:0050660">
    <property type="term" value="F:flavin adenine dinucleotide binding"/>
    <property type="evidence" value="ECO:0007669"/>
    <property type="project" value="InterPro"/>
</dbReference>
<dbReference type="PANTHER" id="PTHR10961">
    <property type="entry name" value="PEROXISOMAL SARCOSINE OXIDASE"/>
    <property type="match status" value="1"/>
</dbReference>
<reference evidence="6 7" key="1">
    <citation type="submission" date="2019-06" db="EMBL/GenBank/DDBJ databases">
        <title>Whole genome shotgun sequence of Corynebacterium flavescens NBRC 14136.</title>
        <authorList>
            <person name="Hosoyama A."/>
            <person name="Uohara A."/>
            <person name="Ohji S."/>
            <person name="Ichikawa N."/>
        </authorList>
    </citation>
    <scope>NUCLEOTIDE SEQUENCE [LARGE SCALE GENOMIC DNA]</scope>
    <source>
        <strain evidence="6 7">NBRC 14136</strain>
    </source>
</reference>
<evidence type="ECO:0000256" key="1">
    <source>
        <dbReference type="ARBA" id="ARBA00001974"/>
    </source>
</evidence>
<dbReference type="InterPro" id="IPR036188">
    <property type="entry name" value="FAD/NAD-bd_sf"/>
</dbReference>
<dbReference type="Gene3D" id="3.50.50.60">
    <property type="entry name" value="FAD/NAD(P)-binding domain"/>
    <property type="match status" value="1"/>
</dbReference>
<sequence>MTVNKSGNHNPIDYVAEVDFAVVGVGTMGSMALWQLSELAPEGTSILGIEQFGRLHTRGSYSGESRLFRVALKEGGDFIEFAQRARELWLDLNEKSGRDVFLPIGALSIGPSDYQTMMSTQKVIEEFDLDHSYLDSEELRERFPQFEVAKQDIGIYDPQGGGIRPEVAVASATELALDNGAKLWTHTKVLGIDRLADGGAVLRTSRGSVLAHNLILTLGSWAGELIPEAKDVVRVKPIPLTWFMPRTPELFSPENLPIFLYDKPQPDGSSFHIYGAPSIDGYTVKFSTNAFFVDTVDHPDQVPSTVREPALNAFSQRVAEVIPDFFPDVARLSMHHDGFTEDGHAIIDVLPEQSLTMAVGMSGTGMKFAPYFGRLAATLALSKDPSRRPEFFSVATHRP</sequence>
<evidence type="ECO:0000313" key="6">
    <source>
        <dbReference type="EMBL" id="GEB97046.1"/>
    </source>
</evidence>
<dbReference type="Gene3D" id="3.30.9.10">
    <property type="entry name" value="D-Amino Acid Oxidase, subunit A, domain 2"/>
    <property type="match status" value="1"/>
</dbReference>
<dbReference type="NCBIfam" id="NF008425">
    <property type="entry name" value="PRK11259.1"/>
    <property type="match status" value="1"/>
</dbReference>
<dbReference type="EMBL" id="BJNB01000005">
    <property type="protein sequence ID" value="GEB97046.1"/>
    <property type="molecule type" value="Genomic_DNA"/>
</dbReference>
<organism evidence="6 7">
    <name type="scientific">Corynebacterium flavescens</name>
    <dbReference type="NCBI Taxonomy" id="28028"/>
    <lineage>
        <taxon>Bacteria</taxon>
        <taxon>Bacillati</taxon>
        <taxon>Actinomycetota</taxon>
        <taxon>Actinomycetes</taxon>
        <taxon>Mycobacteriales</taxon>
        <taxon>Corynebacteriaceae</taxon>
        <taxon>Corynebacterium</taxon>
    </lineage>
</organism>
<name>A0AB73B559_CORFL</name>
<dbReference type="SUPFAM" id="SSF51905">
    <property type="entry name" value="FAD/NAD(P)-binding domain"/>
    <property type="match status" value="1"/>
</dbReference>
<evidence type="ECO:0000256" key="3">
    <source>
        <dbReference type="ARBA" id="ARBA00022827"/>
    </source>
</evidence>
<dbReference type="PANTHER" id="PTHR10961:SF7">
    <property type="entry name" value="FAD DEPENDENT OXIDOREDUCTASE DOMAIN-CONTAINING PROTEIN"/>
    <property type="match status" value="1"/>
</dbReference>
<dbReference type="InterPro" id="IPR045170">
    <property type="entry name" value="MTOX"/>
</dbReference>
<evidence type="ECO:0000313" key="7">
    <source>
        <dbReference type="Proteomes" id="UP000315353"/>
    </source>
</evidence>
<accession>A0AB73B559</accession>
<dbReference type="Proteomes" id="UP000315353">
    <property type="component" value="Unassembled WGS sequence"/>
</dbReference>
<proteinExistence type="predicted"/>